<evidence type="ECO:0000256" key="2">
    <source>
        <dbReference type="ARBA" id="ARBA00022525"/>
    </source>
</evidence>
<evidence type="ECO:0000313" key="4">
    <source>
        <dbReference type="Proteomes" id="UP001432360"/>
    </source>
</evidence>
<evidence type="ECO:0000313" key="3">
    <source>
        <dbReference type="EMBL" id="WVT08089.1"/>
    </source>
</evidence>
<reference evidence="3" key="1">
    <citation type="submission" date="2023-08" db="EMBL/GenBank/DDBJ databases">
        <title>Complete genome sequence of Sinorhizobium chiapanecum ITTG S70 isolated from Acaciella angustissima nodules in Chiapas-Mexico.</title>
        <authorList>
            <person name="Rincon-Rosales R."/>
            <person name="Rogel M.A."/>
            <person name="Rincon-Medina C.I."/>
            <person name="Guerrero G."/>
            <person name="Manzano-Gomez L.A."/>
            <person name="Lopez-Lopez A."/>
            <person name="Rincon Molina F.A."/>
            <person name="Martinez-Romero E."/>
        </authorList>
    </citation>
    <scope>NUCLEOTIDE SEQUENCE</scope>
    <source>
        <strain evidence="3">ITTG S70</strain>
        <plasmid evidence="3">pSchITTGS70d</plasmid>
    </source>
</reference>
<dbReference type="Gene3D" id="2.160.20.160">
    <property type="match status" value="1"/>
</dbReference>
<dbReference type="PROSITE" id="PS00330">
    <property type="entry name" value="HEMOLYSIN_CALCIUM"/>
    <property type="match status" value="2"/>
</dbReference>
<dbReference type="EMBL" id="CP133152">
    <property type="protein sequence ID" value="WVT08089.1"/>
    <property type="molecule type" value="Genomic_DNA"/>
</dbReference>
<gene>
    <name evidence="3" type="ORF">RB548_25595</name>
</gene>
<accession>A0ABZ2BKV2</accession>
<organism evidence="3 4">
    <name type="scientific">Sinorhizobium chiapasense</name>
    <dbReference type="NCBI Taxonomy" id="501572"/>
    <lineage>
        <taxon>Bacteria</taxon>
        <taxon>Pseudomonadati</taxon>
        <taxon>Pseudomonadota</taxon>
        <taxon>Alphaproteobacteria</taxon>
        <taxon>Hyphomicrobiales</taxon>
        <taxon>Rhizobiaceae</taxon>
        <taxon>Sinorhizobium/Ensifer group</taxon>
        <taxon>Sinorhizobium</taxon>
    </lineage>
</organism>
<comment type="subcellular location">
    <subcellularLocation>
        <location evidence="1">Secreted</location>
    </subcellularLocation>
</comment>
<keyword evidence="4" id="KW-1185">Reference proteome</keyword>
<keyword evidence="2" id="KW-0964">Secreted</keyword>
<dbReference type="PANTHER" id="PTHR38340:SF1">
    <property type="entry name" value="S-LAYER PROTEIN"/>
    <property type="match status" value="1"/>
</dbReference>
<sequence>MVGSKGDDRLRGGLDDDRFWGLPGDDDLDGGEGNDHIDAGAGNDLLTSASGFDRLVGGDGDDEIVLLGIGGAVTGGAGVDTLVVDLTTTSEPVRFNGVSGHGMIGGGSDFTDHIFFSNIERLELTTGNGADFILGTAGNDSISTVAGNDVIGTGRTLDLGASALGDDVVDAGDGNDLISDGIGANRLYGGAGDDVVTTTFTTVEAAGGDGDDLLSLHYYGEPQGIALDLEQGMASTGLRFSGFEHAVVFLGSGNDLVIGSSIMQALVYAGEGDNVLVGGSGADHFQTGSGDDMMFGKGGDDTLVGYGGADTIDGGDGNDLIWLVKPEGTIEGGAGEDTLYIAADGFNGAIDFDAMAGSMGSSLVFTGVETFRVVTNDYYQLDDTLRGGAGNDFLTSNNGEDLLDGRAGDDELRGGGGADRLIGGTGADTFIWGGDASTGNGVDHIIDFDPTGGDVLRFEWDAQREMDIHDFEGFLSLASDTGTGVFVSFGRTSSDGILLEGVARSDFAAGNVDFFV</sequence>
<dbReference type="Gene3D" id="2.150.10.10">
    <property type="entry name" value="Serralysin-like metalloprotease, C-terminal"/>
    <property type="match status" value="3"/>
</dbReference>
<dbReference type="PRINTS" id="PR00313">
    <property type="entry name" value="CABNDNGRPT"/>
</dbReference>
<geneLocation type="plasmid" evidence="3 4">
    <name>pSchITTGS70d</name>
</geneLocation>
<dbReference type="PANTHER" id="PTHR38340">
    <property type="entry name" value="S-LAYER PROTEIN"/>
    <property type="match status" value="1"/>
</dbReference>
<dbReference type="InterPro" id="IPR011049">
    <property type="entry name" value="Serralysin-like_metalloprot_C"/>
</dbReference>
<dbReference type="Pfam" id="PF00353">
    <property type="entry name" value="HemolysinCabind"/>
    <property type="match status" value="6"/>
</dbReference>
<protein>
    <submittedName>
        <fullName evidence="3">Calcium-binding protein</fullName>
    </submittedName>
</protein>
<dbReference type="RefSeq" id="WP_331377098.1">
    <property type="nucleotide sequence ID" value="NZ_CP133152.1"/>
</dbReference>
<evidence type="ECO:0000256" key="1">
    <source>
        <dbReference type="ARBA" id="ARBA00004613"/>
    </source>
</evidence>
<dbReference type="Proteomes" id="UP001432360">
    <property type="component" value="Plasmid pSchITTGS70d"/>
</dbReference>
<dbReference type="SUPFAM" id="SSF51120">
    <property type="entry name" value="beta-Roll"/>
    <property type="match status" value="4"/>
</dbReference>
<dbReference type="InterPro" id="IPR001343">
    <property type="entry name" value="Hemolysn_Ca-bd"/>
</dbReference>
<proteinExistence type="predicted"/>
<dbReference type="InterPro" id="IPR018511">
    <property type="entry name" value="Hemolysin-typ_Ca-bd_CS"/>
</dbReference>
<keyword evidence="3" id="KW-0614">Plasmid</keyword>
<dbReference type="InterPro" id="IPR050557">
    <property type="entry name" value="RTX_toxin/Mannuronan_C5-epim"/>
</dbReference>
<name>A0ABZ2BKV2_9HYPH</name>